<dbReference type="SMART" id="SM00238">
    <property type="entry name" value="BIR"/>
    <property type="match status" value="2"/>
</dbReference>
<organism evidence="1 2">
    <name type="scientific">Mizuhopecten yessoensis</name>
    <name type="common">Japanese scallop</name>
    <name type="synonym">Patinopecten yessoensis</name>
    <dbReference type="NCBI Taxonomy" id="6573"/>
    <lineage>
        <taxon>Eukaryota</taxon>
        <taxon>Metazoa</taxon>
        <taxon>Spiralia</taxon>
        <taxon>Lophotrochozoa</taxon>
        <taxon>Mollusca</taxon>
        <taxon>Bivalvia</taxon>
        <taxon>Autobranchia</taxon>
        <taxon>Pteriomorphia</taxon>
        <taxon>Pectinida</taxon>
        <taxon>Pectinoidea</taxon>
        <taxon>Pectinidae</taxon>
        <taxon>Mizuhopecten</taxon>
    </lineage>
</organism>
<dbReference type="GO" id="GO:0005737">
    <property type="term" value="C:cytoplasm"/>
    <property type="evidence" value="ECO:0007669"/>
    <property type="project" value="TreeGrafter"/>
</dbReference>
<dbReference type="Pfam" id="PF00653">
    <property type="entry name" value="BIR"/>
    <property type="match status" value="2"/>
</dbReference>
<dbReference type="PROSITE" id="PS50143">
    <property type="entry name" value="BIR_REPEAT_2"/>
    <property type="match status" value="2"/>
</dbReference>
<dbReference type="InterPro" id="IPR050784">
    <property type="entry name" value="IAP"/>
</dbReference>
<sequence length="882" mass="100581">MELTTILNILQWSIRCNGRKDKSRNILLSLRTRVFRQILCMLLLCEYMPFTLYNQRRHKQVCTLIGNTVKGRYKLTSHHVSIWSYILESLLSAAHLRVKENLLHISKSGQSLDTSHQRAKKLLLPNIANGKIVCKHIEKGKMKHLRSSKETIEKFVRRRKTYKHICLSKESDLLNGGQMITVLCCFSSSINTNISEICTNQTHKVVSVKLESRSTTLQSMETQIRTTVMYSDTDNCTKGRPMFEESRKYLQSNRIFHRYKTEYQCMDIPLQRQALSNTITEIKQEVMLSSKAENKRLYQYGIDMHQNLQVYPVQQFSLEQAFISCGEGGQTITNPEVFFSNNLTRLSSYRNFPSKLAPSAIKLSNAGFYATGNVDETACFHCGCRYSRWNPSEDPVQTHEEISPECEFIQEIFANEGRNGKVGSHATNGILCSEETETLSRLDQTGDSLIVYGNEHLVRNTSIVNKDSLNERSTSPCSNIKMANPTEDFQMKKHHFNDGKGSECAFHAETPSMTSISCELQSISLDNAPSTVSLPVPSKPSSTSVSCNSCFEKVPLNDKSVQQKKRRHLATNGETAVHGNWKQTNPDLIHPLFPQYISLPVRMSSFAKWPTHVKQTAKEMSLAGFFYKGYGDAVACYWCGVCIVSWEEEDEPCIEHVKWKPLCPYTIQTKGQDFVDLVLEQQGRLYQGDKSIDDYNVAEQTLSSNNAVEEVKYTKLKEMGFKQREIDIAVCKVSRQKENPAEEDILEQLLNDDTKGETTETIPPTAMSFQRDQEPWNVTSKYNYATSANSSEDIDHLSRVERLMCKICMTQEIMVLTLSAGDEDNQCYSFQSAIIPRGMNNYVMSTGRWDKIQRDVLVIIICTKLLKDETGIRRNNEETLIR</sequence>
<evidence type="ECO:0000313" key="2">
    <source>
        <dbReference type="Proteomes" id="UP000242188"/>
    </source>
</evidence>
<dbReference type="EMBL" id="NEDP02005539">
    <property type="protein sequence ID" value="OWF39186.1"/>
    <property type="molecule type" value="Genomic_DNA"/>
</dbReference>
<dbReference type="OrthoDB" id="6133193at2759"/>
<dbReference type="Gene3D" id="1.10.8.10">
    <property type="entry name" value="DNA helicase RuvA subunit, C-terminal domain"/>
    <property type="match status" value="1"/>
</dbReference>
<name>A0A210PRW0_MIZYE</name>
<comment type="caution">
    <text evidence="1">The sequence shown here is derived from an EMBL/GenBank/DDBJ whole genome shotgun (WGS) entry which is preliminary data.</text>
</comment>
<reference evidence="1 2" key="1">
    <citation type="journal article" date="2017" name="Nat. Ecol. Evol.">
        <title>Scallop genome provides insights into evolution of bilaterian karyotype and development.</title>
        <authorList>
            <person name="Wang S."/>
            <person name="Zhang J."/>
            <person name="Jiao W."/>
            <person name="Li J."/>
            <person name="Xun X."/>
            <person name="Sun Y."/>
            <person name="Guo X."/>
            <person name="Huan P."/>
            <person name="Dong B."/>
            <person name="Zhang L."/>
            <person name="Hu X."/>
            <person name="Sun X."/>
            <person name="Wang J."/>
            <person name="Zhao C."/>
            <person name="Wang Y."/>
            <person name="Wang D."/>
            <person name="Huang X."/>
            <person name="Wang R."/>
            <person name="Lv J."/>
            <person name="Li Y."/>
            <person name="Zhang Z."/>
            <person name="Liu B."/>
            <person name="Lu W."/>
            <person name="Hui Y."/>
            <person name="Liang J."/>
            <person name="Zhou Z."/>
            <person name="Hou R."/>
            <person name="Li X."/>
            <person name="Liu Y."/>
            <person name="Li H."/>
            <person name="Ning X."/>
            <person name="Lin Y."/>
            <person name="Zhao L."/>
            <person name="Xing Q."/>
            <person name="Dou J."/>
            <person name="Li Y."/>
            <person name="Mao J."/>
            <person name="Guo H."/>
            <person name="Dou H."/>
            <person name="Li T."/>
            <person name="Mu C."/>
            <person name="Jiang W."/>
            <person name="Fu Q."/>
            <person name="Fu X."/>
            <person name="Miao Y."/>
            <person name="Liu J."/>
            <person name="Yu Q."/>
            <person name="Li R."/>
            <person name="Liao H."/>
            <person name="Li X."/>
            <person name="Kong Y."/>
            <person name="Jiang Z."/>
            <person name="Chourrout D."/>
            <person name="Li R."/>
            <person name="Bao Z."/>
        </authorList>
    </citation>
    <scope>NUCLEOTIDE SEQUENCE [LARGE SCALE GENOMIC DNA]</scope>
    <source>
        <strain evidence="1 2">PY_sf001</strain>
    </source>
</reference>
<dbReference type="CDD" id="cd00022">
    <property type="entry name" value="BIR"/>
    <property type="match status" value="2"/>
</dbReference>
<dbReference type="AlphaFoldDB" id="A0A210PRW0"/>
<dbReference type="InterPro" id="IPR001370">
    <property type="entry name" value="BIR_rpt"/>
</dbReference>
<keyword evidence="2" id="KW-1185">Reference proteome</keyword>
<dbReference type="GO" id="GO:0005634">
    <property type="term" value="C:nucleus"/>
    <property type="evidence" value="ECO:0007669"/>
    <property type="project" value="TreeGrafter"/>
</dbReference>
<dbReference type="SUPFAM" id="SSF57924">
    <property type="entry name" value="Inhibitor of apoptosis (IAP) repeat"/>
    <property type="match status" value="2"/>
</dbReference>
<evidence type="ECO:0000313" key="1">
    <source>
        <dbReference type="EMBL" id="OWF39186.1"/>
    </source>
</evidence>
<accession>A0A210PRW0</accession>
<dbReference type="STRING" id="6573.A0A210PRW0"/>
<dbReference type="Proteomes" id="UP000242188">
    <property type="component" value="Unassembled WGS sequence"/>
</dbReference>
<proteinExistence type="predicted"/>
<dbReference type="PANTHER" id="PTHR10044">
    <property type="entry name" value="INHIBITOR OF APOPTOSIS"/>
    <property type="match status" value="1"/>
</dbReference>
<dbReference type="Gene3D" id="1.10.1170.10">
    <property type="entry name" value="Inhibitor Of Apoptosis Protein (2mihbC-IAP-1), Chain A"/>
    <property type="match status" value="2"/>
</dbReference>
<dbReference type="PANTHER" id="PTHR10044:SF139">
    <property type="entry name" value="DEATH-ASSOCIATED INHIBITOR OF APOPTOSIS 2"/>
    <property type="match status" value="1"/>
</dbReference>
<gene>
    <name evidence="1" type="ORF">KP79_PYT07189</name>
</gene>
<protein>
    <submittedName>
        <fullName evidence="1">Inhibitor of apoptosis protein</fullName>
    </submittedName>
</protein>